<evidence type="ECO:0000313" key="3">
    <source>
        <dbReference type="Proteomes" id="UP001595906"/>
    </source>
</evidence>
<dbReference type="EMBL" id="JBHSDC010000002">
    <property type="protein sequence ID" value="MFC4230537.1"/>
    <property type="molecule type" value="Genomic_DNA"/>
</dbReference>
<keyword evidence="3" id="KW-1185">Reference proteome</keyword>
<gene>
    <name evidence="2" type="ORF">ACFOW1_01450</name>
</gene>
<dbReference type="Proteomes" id="UP001595906">
    <property type="component" value="Unassembled WGS sequence"/>
</dbReference>
<sequence length="179" mass="21022">MLENYYFDTDKQRFKPLDRICSYCGNATVNNEDESFYFKIFKEKSRLDLIVYRNVKYSEINLGIPRCTSCKDLHKKIERQSILTLIAFHLFCIGYILVSISYINRMPLGLIVFSCIIYLIYFLIISYSSFSSSNSDLLKLIQIVLSLKYKILSPYEALDKNEFIKKLLENGWKVESPNP</sequence>
<proteinExistence type="predicted"/>
<evidence type="ECO:0000313" key="2">
    <source>
        <dbReference type="EMBL" id="MFC4230537.1"/>
    </source>
</evidence>
<keyword evidence="1" id="KW-0472">Membrane</keyword>
<feature type="transmembrane region" description="Helical" evidence="1">
    <location>
        <begin position="82"/>
        <end position="103"/>
    </location>
</feature>
<comment type="caution">
    <text evidence="2">The sequence shown here is derived from an EMBL/GenBank/DDBJ whole genome shotgun (WGS) entry which is preliminary data.</text>
</comment>
<keyword evidence="1" id="KW-0812">Transmembrane</keyword>
<reference evidence="3" key="1">
    <citation type="journal article" date="2019" name="Int. J. Syst. Evol. Microbiol.">
        <title>The Global Catalogue of Microorganisms (GCM) 10K type strain sequencing project: providing services to taxonomists for standard genome sequencing and annotation.</title>
        <authorList>
            <consortium name="The Broad Institute Genomics Platform"/>
            <consortium name="The Broad Institute Genome Sequencing Center for Infectious Disease"/>
            <person name="Wu L."/>
            <person name="Ma J."/>
        </authorList>
    </citation>
    <scope>NUCLEOTIDE SEQUENCE [LARGE SCALE GENOMIC DNA]</scope>
    <source>
        <strain evidence="3">CECT 8010</strain>
    </source>
</reference>
<organism evidence="2 3">
    <name type="scientific">Parasediminibacterium paludis</name>
    <dbReference type="NCBI Taxonomy" id="908966"/>
    <lineage>
        <taxon>Bacteria</taxon>
        <taxon>Pseudomonadati</taxon>
        <taxon>Bacteroidota</taxon>
        <taxon>Chitinophagia</taxon>
        <taxon>Chitinophagales</taxon>
        <taxon>Chitinophagaceae</taxon>
        <taxon>Parasediminibacterium</taxon>
    </lineage>
</organism>
<feature type="transmembrane region" description="Helical" evidence="1">
    <location>
        <begin position="109"/>
        <end position="130"/>
    </location>
</feature>
<accession>A0ABV8PR37</accession>
<evidence type="ECO:0000256" key="1">
    <source>
        <dbReference type="SAM" id="Phobius"/>
    </source>
</evidence>
<keyword evidence="1" id="KW-1133">Transmembrane helix</keyword>
<dbReference type="RefSeq" id="WP_379011765.1">
    <property type="nucleotide sequence ID" value="NZ_JBHSDC010000002.1"/>
</dbReference>
<protein>
    <submittedName>
        <fullName evidence="2">Uncharacterized protein</fullName>
    </submittedName>
</protein>
<name>A0ABV8PR37_9BACT</name>